<dbReference type="Gene3D" id="3.50.50.60">
    <property type="entry name" value="FAD/NAD(P)-binding domain"/>
    <property type="match status" value="2"/>
</dbReference>
<proteinExistence type="inferred from homology"/>
<dbReference type="PIRSF" id="PIRSF000332">
    <property type="entry name" value="FMO"/>
    <property type="match status" value="1"/>
</dbReference>
<dbReference type="PRINTS" id="PR00370">
    <property type="entry name" value="FMOXYGENASE"/>
</dbReference>
<dbReference type="InterPro" id="IPR050346">
    <property type="entry name" value="FMO-like"/>
</dbReference>
<protein>
    <recommendedName>
        <fullName evidence="6">Flavin-containing monooxygenase</fullName>
        <ecNumber evidence="6">1.-.-.-</ecNumber>
    </recommendedName>
</protein>
<sequence>MSGLLTARELKRQGLAVTLFEKNNKLGGTWVYDPRVEPDSLGLDPGREIVHSSLYRSLRVNLPRRLMGFLDYPFSERNIRESFRVMRGAPEVVRVERVDEVSHEWVIESKSQGSESVEEEVFEAVVVCNGHHTEPRIAEFPGLDAWPGVQIHSHNYRTPEPFQNQIVALIGNGPSAYDILREISSVAKEVHLAIPLTSKTLNLTSFSPMDGNLLQIECTNEDGKVAFQDGSFVYPDVIIHCTGYKYHFPFLRTNGIVSVDDNRVGPLYKHVFPPKLAPWLSFVGLPYRAVTSLVIELQSRWVAGVLSGKVALPSEEEMASSVEELYQHMEEIGWPKHHTHQLQQKFDYENWLVTQLGLPPLEEWREQMYYYLLKKITSHDGDDYRDTWDIDKWMQEILSSK</sequence>
<evidence type="ECO:0000256" key="6">
    <source>
        <dbReference type="RuleBase" id="RU361177"/>
    </source>
</evidence>
<dbReference type="InterPro" id="IPR020946">
    <property type="entry name" value="Flavin_mOase-like"/>
</dbReference>
<keyword evidence="3 6" id="KW-0274">FAD</keyword>
<dbReference type="GO" id="GO:0050660">
    <property type="term" value="F:flavin adenine dinucleotide binding"/>
    <property type="evidence" value="ECO:0007669"/>
    <property type="project" value="InterPro"/>
</dbReference>
<dbReference type="GO" id="GO:0050661">
    <property type="term" value="F:NADP binding"/>
    <property type="evidence" value="ECO:0007669"/>
    <property type="project" value="InterPro"/>
</dbReference>
<keyword evidence="4" id="KW-0521">NADP</keyword>
<dbReference type="AlphaFoldDB" id="A0A2N9F839"/>
<dbReference type="SUPFAM" id="SSF51905">
    <property type="entry name" value="FAD/NAD(P)-binding domain"/>
    <property type="match status" value="2"/>
</dbReference>
<dbReference type="EC" id="1.-.-.-" evidence="6"/>
<evidence type="ECO:0000256" key="3">
    <source>
        <dbReference type="ARBA" id="ARBA00022827"/>
    </source>
</evidence>
<reference evidence="7" key="1">
    <citation type="submission" date="2018-02" db="EMBL/GenBank/DDBJ databases">
        <authorList>
            <person name="Cohen D.B."/>
            <person name="Kent A.D."/>
        </authorList>
    </citation>
    <scope>NUCLEOTIDE SEQUENCE</scope>
</reference>
<comment type="similarity">
    <text evidence="1 6">Belongs to the FMO family.</text>
</comment>
<evidence type="ECO:0000313" key="7">
    <source>
        <dbReference type="EMBL" id="SPC83308.1"/>
    </source>
</evidence>
<dbReference type="InterPro" id="IPR036188">
    <property type="entry name" value="FAD/NAD-bd_sf"/>
</dbReference>
<evidence type="ECO:0000256" key="1">
    <source>
        <dbReference type="ARBA" id="ARBA00009183"/>
    </source>
</evidence>
<evidence type="ECO:0000256" key="2">
    <source>
        <dbReference type="ARBA" id="ARBA00022630"/>
    </source>
</evidence>
<evidence type="ECO:0000256" key="5">
    <source>
        <dbReference type="ARBA" id="ARBA00023002"/>
    </source>
</evidence>
<dbReference type="Pfam" id="PF13450">
    <property type="entry name" value="NAD_binding_8"/>
    <property type="match status" value="1"/>
</dbReference>
<dbReference type="InterPro" id="IPR000960">
    <property type="entry name" value="Flavin_mOase"/>
</dbReference>
<dbReference type="PANTHER" id="PTHR23023">
    <property type="entry name" value="DIMETHYLANILINE MONOOXYGENASE"/>
    <property type="match status" value="1"/>
</dbReference>
<keyword evidence="5 6" id="KW-0560">Oxidoreductase</keyword>
<dbReference type="Pfam" id="PF00743">
    <property type="entry name" value="FMO-like"/>
    <property type="match status" value="2"/>
</dbReference>
<name>A0A2N9F839_FAGSY</name>
<keyword evidence="2 6" id="KW-0285">Flavoprotein</keyword>
<evidence type="ECO:0000256" key="4">
    <source>
        <dbReference type="ARBA" id="ARBA00022857"/>
    </source>
</evidence>
<dbReference type="EMBL" id="OIVN01000636">
    <property type="protein sequence ID" value="SPC83308.1"/>
    <property type="molecule type" value="Genomic_DNA"/>
</dbReference>
<dbReference type="GO" id="GO:0004499">
    <property type="term" value="F:N,N-dimethylaniline monooxygenase activity"/>
    <property type="evidence" value="ECO:0007669"/>
    <property type="project" value="InterPro"/>
</dbReference>
<accession>A0A2N9F839</accession>
<keyword evidence="6" id="KW-0503">Monooxygenase</keyword>
<comment type="cofactor">
    <cofactor evidence="6">
        <name>FAD</name>
        <dbReference type="ChEBI" id="CHEBI:57692"/>
    </cofactor>
</comment>
<gene>
    <name evidence="7" type="ORF">FSB_LOCUS11190</name>
</gene>
<organism evidence="7">
    <name type="scientific">Fagus sylvatica</name>
    <name type="common">Beechnut</name>
    <dbReference type="NCBI Taxonomy" id="28930"/>
    <lineage>
        <taxon>Eukaryota</taxon>
        <taxon>Viridiplantae</taxon>
        <taxon>Streptophyta</taxon>
        <taxon>Embryophyta</taxon>
        <taxon>Tracheophyta</taxon>
        <taxon>Spermatophyta</taxon>
        <taxon>Magnoliopsida</taxon>
        <taxon>eudicotyledons</taxon>
        <taxon>Gunneridae</taxon>
        <taxon>Pentapetalae</taxon>
        <taxon>rosids</taxon>
        <taxon>fabids</taxon>
        <taxon>Fagales</taxon>
        <taxon>Fagaceae</taxon>
        <taxon>Fagus</taxon>
    </lineage>
</organism>